<dbReference type="SMART" id="SM00382">
    <property type="entry name" value="AAA"/>
    <property type="match status" value="1"/>
</dbReference>
<dbReference type="InterPro" id="IPR003593">
    <property type="entry name" value="AAA+_ATPase"/>
</dbReference>
<proteinExistence type="predicted"/>
<dbReference type="AlphaFoldDB" id="A0A2I1HZH0"/>
<evidence type="ECO:0000256" key="2">
    <source>
        <dbReference type="ARBA" id="ARBA00022448"/>
    </source>
</evidence>
<dbReference type="InterPro" id="IPR003439">
    <property type="entry name" value="ABC_transporter-like_ATP-bd"/>
</dbReference>
<feature type="transmembrane region" description="Helical" evidence="10">
    <location>
        <begin position="131"/>
        <end position="154"/>
    </location>
</feature>
<keyword evidence="8 10" id="KW-1133">Transmembrane helix</keyword>
<dbReference type="Pfam" id="PF00664">
    <property type="entry name" value="ABC_membrane"/>
    <property type="match status" value="1"/>
</dbReference>
<keyword evidence="3" id="KW-1003">Cell membrane</keyword>
<keyword evidence="4" id="KW-0997">Cell inner membrane</keyword>
<evidence type="ECO:0000256" key="7">
    <source>
        <dbReference type="ARBA" id="ARBA00022840"/>
    </source>
</evidence>
<dbReference type="GO" id="GO:0016887">
    <property type="term" value="F:ATP hydrolysis activity"/>
    <property type="evidence" value="ECO:0007669"/>
    <property type="project" value="InterPro"/>
</dbReference>
<dbReference type="PANTHER" id="PTHR24221">
    <property type="entry name" value="ATP-BINDING CASSETTE SUB-FAMILY B"/>
    <property type="match status" value="1"/>
</dbReference>
<dbReference type="PANTHER" id="PTHR24221:SF654">
    <property type="entry name" value="ATP-BINDING CASSETTE SUB-FAMILY B MEMBER 6"/>
    <property type="match status" value="1"/>
</dbReference>
<evidence type="ECO:0000313" key="13">
    <source>
        <dbReference type="EMBL" id="PKY64267.1"/>
    </source>
</evidence>
<keyword evidence="2" id="KW-0813">Transport</keyword>
<dbReference type="EMBL" id="PKKM01000008">
    <property type="protein sequence ID" value="PKY64267.1"/>
    <property type="molecule type" value="Genomic_DNA"/>
</dbReference>
<keyword evidence="6" id="KW-0547">Nucleotide-binding</keyword>
<keyword evidence="5 10" id="KW-0812">Transmembrane</keyword>
<feature type="transmembrane region" description="Helical" evidence="10">
    <location>
        <begin position="21"/>
        <end position="47"/>
    </location>
</feature>
<comment type="caution">
    <text evidence="13">The sequence shown here is derived from an EMBL/GenBank/DDBJ whole genome shotgun (WGS) entry which is preliminary data.</text>
</comment>
<dbReference type="RefSeq" id="WP_101602028.1">
    <property type="nucleotide sequence ID" value="NZ_PKKM01000008.1"/>
</dbReference>
<keyword evidence="7" id="KW-0067">ATP-binding</keyword>
<dbReference type="GO" id="GO:0005886">
    <property type="term" value="C:plasma membrane"/>
    <property type="evidence" value="ECO:0007669"/>
    <property type="project" value="UniProtKB-SubCell"/>
</dbReference>
<dbReference type="SUPFAM" id="SSF90123">
    <property type="entry name" value="ABC transporter transmembrane region"/>
    <property type="match status" value="1"/>
</dbReference>
<evidence type="ECO:0000256" key="9">
    <source>
        <dbReference type="ARBA" id="ARBA00023136"/>
    </source>
</evidence>
<dbReference type="FunFam" id="3.40.50.300:FF:001001">
    <property type="entry name" value="Multidrug ABC transporter ATP-binding protein"/>
    <property type="match status" value="1"/>
</dbReference>
<dbReference type="PROSITE" id="PS00211">
    <property type="entry name" value="ABC_TRANSPORTER_1"/>
    <property type="match status" value="1"/>
</dbReference>
<dbReference type="GO" id="GO:0140359">
    <property type="term" value="F:ABC-type transporter activity"/>
    <property type="evidence" value="ECO:0007669"/>
    <property type="project" value="InterPro"/>
</dbReference>
<dbReference type="NCBIfam" id="TIGR02868">
    <property type="entry name" value="CydC"/>
    <property type="match status" value="1"/>
</dbReference>
<evidence type="ECO:0000259" key="11">
    <source>
        <dbReference type="PROSITE" id="PS50893"/>
    </source>
</evidence>
<evidence type="ECO:0000256" key="1">
    <source>
        <dbReference type="ARBA" id="ARBA00004651"/>
    </source>
</evidence>
<dbReference type="SUPFAM" id="SSF52540">
    <property type="entry name" value="P-loop containing nucleoside triphosphate hydrolases"/>
    <property type="match status" value="1"/>
</dbReference>
<dbReference type="GO" id="GO:0045454">
    <property type="term" value="P:cell redox homeostasis"/>
    <property type="evidence" value="ECO:0007669"/>
    <property type="project" value="InterPro"/>
</dbReference>
<accession>A0A2I1HZH0</accession>
<protein>
    <submittedName>
        <fullName evidence="13">Thiol reductant ABC exporter subunit CydC</fullName>
    </submittedName>
</protein>
<dbReference type="GO" id="GO:0005524">
    <property type="term" value="F:ATP binding"/>
    <property type="evidence" value="ECO:0007669"/>
    <property type="project" value="UniProtKB-KW"/>
</dbReference>
<dbReference type="Proteomes" id="UP000234198">
    <property type="component" value="Unassembled WGS sequence"/>
</dbReference>
<feature type="transmembrane region" description="Helical" evidence="10">
    <location>
        <begin position="53"/>
        <end position="71"/>
    </location>
</feature>
<comment type="subcellular location">
    <subcellularLocation>
        <location evidence="1">Cell membrane</location>
        <topology evidence="1">Multi-pass membrane protein</topology>
    </subcellularLocation>
</comment>
<dbReference type="InterPro" id="IPR011527">
    <property type="entry name" value="ABC1_TM_dom"/>
</dbReference>
<dbReference type="InterPro" id="IPR017871">
    <property type="entry name" value="ABC_transporter-like_CS"/>
</dbReference>
<dbReference type="PROSITE" id="PS50893">
    <property type="entry name" value="ABC_TRANSPORTER_2"/>
    <property type="match status" value="1"/>
</dbReference>
<feature type="transmembrane region" description="Helical" evidence="10">
    <location>
        <begin position="253"/>
        <end position="272"/>
    </location>
</feature>
<evidence type="ECO:0000256" key="8">
    <source>
        <dbReference type="ARBA" id="ARBA00022989"/>
    </source>
</evidence>
<dbReference type="Gene3D" id="3.40.50.300">
    <property type="entry name" value="P-loop containing nucleotide triphosphate hydrolases"/>
    <property type="match status" value="1"/>
</dbReference>
<keyword evidence="9 10" id="KW-0472">Membrane</keyword>
<evidence type="ECO:0000259" key="12">
    <source>
        <dbReference type="PROSITE" id="PS50929"/>
    </source>
</evidence>
<dbReference type="InterPro" id="IPR014223">
    <property type="entry name" value="ABC_CydC/D"/>
</dbReference>
<evidence type="ECO:0000256" key="4">
    <source>
        <dbReference type="ARBA" id="ARBA00022519"/>
    </source>
</evidence>
<dbReference type="Pfam" id="PF00005">
    <property type="entry name" value="ABC_tran"/>
    <property type="match status" value="1"/>
</dbReference>
<dbReference type="InterPro" id="IPR039421">
    <property type="entry name" value="Type_1_exporter"/>
</dbReference>
<evidence type="ECO:0000256" key="5">
    <source>
        <dbReference type="ARBA" id="ARBA00022692"/>
    </source>
</evidence>
<feature type="domain" description="ABC transporter" evidence="11">
    <location>
        <begin position="338"/>
        <end position="579"/>
    </location>
</feature>
<gene>
    <name evidence="13" type="primary">cydC</name>
    <name evidence="13" type="ORF">CYJ22_06705</name>
</gene>
<evidence type="ECO:0000256" key="10">
    <source>
        <dbReference type="SAM" id="Phobius"/>
    </source>
</evidence>
<evidence type="ECO:0000313" key="14">
    <source>
        <dbReference type="Proteomes" id="UP000234198"/>
    </source>
</evidence>
<evidence type="ECO:0000256" key="3">
    <source>
        <dbReference type="ARBA" id="ARBA00022475"/>
    </source>
</evidence>
<feature type="domain" description="ABC transmembrane type-1" evidence="12">
    <location>
        <begin position="22"/>
        <end position="306"/>
    </location>
</feature>
<evidence type="ECO:0000256" key="6">
    <source>
        <dbReference type="ARBA" id="ARBA00022741"/>
    </source>
</evidence>
<reference evidence="13 14" key="1">
    <citation type="submission" date="2017-12" db="EMBL/GenBank/DDBJ databases">
        <title>Phylogenetic diversity of female urinary microbiome.</title>
        <authorList>
            <person name="Thomas-White K."/>
            <person name="Wolfe A.J."/>
        </authorList>
    </citation>
    <scope>NUCLEOTIDE SEQUENCE [LARGE SCALE GENOMIC DNA]</scope>
    <source>
        <strain evidence="13 14">UMB0018</strain>
    </source>
</reference>
<organism evidence="13 14">
    <name type="scientific">Schaalia odontolytica</name>
    <dbReference type="NCBI Taxonomy" id="1660"/>
    <lineage>
        <taxon>Bacteria</taxon>
        <taxon>Bacillati</taxon>
        <taxon>Actinomycetota</taxon>
        <taxon>Actinomycetes</taxon>
        <taxon>Actinomycetales</taxon>
        <taxon>Actinomycetaceae</taxon>
        <taxon>Schaalia</taxon>
    </lineage>
</organism>
<sequence>MTRRQLSLRLLSITRRVLPPLAASIAARIVFLMIGIALFALGGWAVAGLASGKSAWSIALIICCAIGLSLLKGLARYLEQFAGHFVAFHSLAMLRNYFYDQLEPQAPAGTDRLDSGDIMNRVTKDIDRVEVFFAHTLAPVTTAVIVPILSVVWMGTAVSWTLAAVLAPFLLIVGAVIPFLGSGSTARAARELREARGAIAAHVTDSVQGVREVLAFGAEERREAEMSAIEKRISSGLGTQGRWIALRRGLNQAAVALGIVTVAMVAGSNVLAETLTLPQAGLALGIAMGSFGPVLAVEEFAADLDQAFASAARVFAITDRAPAVADPADPKPLTPGDIEFTDVTFAYPTDEDAPAPAPTVLDGVSIHIPAGKRTAIVGASGSGKSTLASLLTRTWDPASGTVTIGGTNVAEVSLRDLRATVASAPQRPYLFNDTLRANLLLAAPDASEADLERALEAVDLTDWLATEKDGLDTAVGDMGERLSGGQRQRLALARALLRDAPIYVFDEATSQVDPATEARVREGIARVAKGRTIVEIAHRISAVRDADQIIVMDAGRVVETGTYAELHARGGALAALEARETTDQPSA</sequence>
<dbReference type="GO" id="GO:0034775">
    <property type="term" value="P:glutathione transmembrane transport"/>
    <property type="evidence" value="ECO:0007669"/>
    <property type="project" value="InterPro"/>
</dbReference>
<feature type="transmembrane region" description="Helical" evidence="10">
    <location>
        <begin position="160"/>
        <end position="180"/>
    </location>
</feature>
<dbReference type="InterPro" id="IPR036640">
    <property type="entry name" value="ABC1_TM_sf"/>
</dbReference>
<dbReference type="InterPro" id="IPR027417">
    <property type="entry name" value="P-loop_NTPase"/>
</dbReference>
<dbReference type="PROSITE" id="PS50929">
    <property type="entry name" value="ABC_TM1F"/>
    <property type="match status" value="1"/>
</dbReference>
<name>A0A2I1HZH0_9ACTO</name>
<dbReference type="Gene3D" id="1.20.1560.10">
    <property type="entry name" value="ABC transporter type 1, transmembrane domain"/>
    <property type="match status" value="1"/>
</dbReference>